<reference evidence="2" key="1">
    <citation type="submission" date="2019-04" db="EMBL/GenBank/DDBJ databases">
        <title>Evolution of Biomass-Degrading Anaerobic Consortia Revealed by Metagenomics.</title>
        <authorList>
            <person name="Peng X."/>
        </authorList>
    </citation>
    <scope>NUCLEOTIDE SEQUENCE</scope>
    <source>
        <strain evidence="2">SIG140</strain>
    </source>
</reference>
<protein>
    <submittedName>
        <fullName evidence="2">WxcM-like domain-containing protein</fullName>
    </submittedName>
</protein>
<comment type="caution">
    <text evidence="2">The sequence shown here is derived from an EMBL/GenBank/DDBJ whole genome shotgun (WGS) entry which is preliminary data.</text>
</comment>
<dbReference type="CDD" id="cd20292">
    <property type="entry name" value="cupin_QdtA-like"/>
    <property type="match status" value="1"/>
</dbReference>
<dbReference type="InterPro" id="IPR014710">
    <property type="entry name" value="RmlC-like_jellyroll"/>
</dbReference>
<dbReference type="EMBL" id="SUYC01000008">
    <property type="protein sequence ID" value="MBE6270969.1"/>
    <property type="molecule type" value="Genomic_DNA"/>
</dbReference>
<organism evidence="2 3">
    <name type="scientific">Xylanibacter ruminicola</name>
    <name type="common">Prevotella ruminicola</name>
    <dbReference type="NCBI Taxonomy" id="839"/>
    <lineage>
        <taxon>Bacteria</taxon>
        <taxon>Pseudomonadati</taxon>
        <taxon>Bacteroidota</taxon>
        <taxon>Bacteroidia</taxon>
        <taxon>Bacteroidales</taxon>
        <taxon>Prevotellaceae</taxon>
        <taxon>Xylanibacter</taxon>
    </lineage>
</organism>
<feature type="domain" description="Sugar 3,4-ketoisomerase QdtA cupin" evidence="1">
    <location>
        <begin position="7"/>
        <end position="133"/>
    </location>
</feature>
<evidence type="ECO:0000313" key="3">
    <source>
        <dbReference type="Proteomes" id="UP000806522"/>
    </source>
</evidence>
<proteinExistence type="predicted"/>
<dbReference type="InterPro" id="IPR008894">
    <property type="entry name" value="QdtA_cupin_dom"/>
</dbReference>
<evidence type="ECO:0000313" key="2">
    <source>
        <dbReference type="EMBL" id="MBE6270969.1"/>
    </source>
</evidence>
<accession>A0A9D5P557</accession>
<dbReference type="InterPro" id="IPR011051">
    <property type="entry name" value="RmlC_Cupin_sf"/>
</dbReference>
<dbReference type="SUPFAM" id="SSF51182">
    <property type="entry name" value="RmlC-like cupins"/>
    <property type="match status" value="1"/>
</dbReference>
<dbReference type="Gene3D" id="2.60.120.10">
    <property type="entry name" value="Jelly Rolls"/>
    <property type="match status" value="1"/>
</dbReference>
<gene>
    <name evidence="2" type="ORF">E7101_08465</name>
</gene>
<dbReference type="Proteomes" id="UP000806522">
    <property type="component" value="Unassembled WGS sequence"/>
</dbReference>
<sequence length="138" mass="16074">MNMDTPRIINLPKFLDARGNLSFVEQENHIPFTIKRTYWLYDVPGGECRGGHAYKENEEFIVALSGSFDVILDDGKEKKTFTLNRSYYGLYVPKGLWREMENFSTNSLAMILSSTNYDACDYVRDYDEFLMLKRNGKI</sequence>
<dbReference type="AlphaFoldDB" id="A0A9D5P557"/>
<evidence type="ECO:0000259" key="1">
    <source>
        <dbReference type="Pfam" id="PF05523"/>
    </source>
</evidence>
<name>A0A9D5P557_XYLRU</name>
<dbReference type="Pfam" id="PF05523">
    <property type="entry name" value="FdtA"/>
    <property type="match status" value="1"/>
</dbReference>